<dbReference type="Gene3D" id="3.40.309.10">
    <property type="entry name" value="Aldehyde Dehydrogenase, Chain A, domain 2"/>
    <property type="match status" value="1"/>
</dbReference>
<dbReference type="Pfam" id="PF00171">
    <property type="entry name" value="Aldedh"/>
    <property type="match status" value="1"/>
</dbReference>
<evidence type="ECO:0000256" key="1">
    <source>
        <dbReference type="ARBA" id="ARBA00009986"/>
    </source>
</evidence>
<evidence type="ECO:0000256" key="3">
    <source>
        <dbReference type="ARBA" id="ARBA00023002"/>
    </source>
</evidence>
<dbReference type="InterPro" id="IPR016161">
    <property type="entry name" value="Ald_DH/histidinol_DH"/>
</dbReference>
<reference evidence="5 6" key="1">
    <citation type="submission" date="2020-07" db="EMBL/GenBank/DDBJ databases">
        <title>Draft genome and description of Corynebacterium haemomassiliense strain Marseile-Q3615 sp. nov.</title>
        <authorList>
            <person name="Boxberger M."/>
            <person name="La Scola B."/>
        </authorList>
    </citation>
    <scope>NUCLEOTIDE SEQUENCE [LARGE SCALE GENOMIC DNA]</scope>
    <source>
        <strain evidence="5 6">Marseille-Q3615</strain>
    </source>
</reference>
<dbReference type="RefSeq" id="WP_181889347.1">
    <property type="nucleotide sequence ID" value="NZ_CP170998.1"/>
</dbReference>
<dbReference type="Proteomes" id="UP000523682">
    <property type="component" value="Unassembled WGS sequence"/>
</dbReference>
<dbReference type="InterPro" id="IPR016163">
    <property type="entry name" value="Ald_DH_C"/>
</dbReference>
<feature type="domain" description="Aldehyde dehydrogenase" evidence="4">
    <location>
        <begin position="3"/>
        <end position="448"/>
    </location>
</feature>
<dbReference type="InterPro" id="IPR016162">
    <property type="entry name" value="Ald_DH_N"/>
</dbReference>
<dbReference type="InterPro" id="IPR047110">
    <property type="entry name" value="GABD/Sad-like"/>
</dbReference>
<comment type="caution">
    <text evidence="5">The sequence shown here is derived from an EMBL/GenBank/DDBJ whole genome shotgun (WGS) entry which is preliminary data.</text>
</comment>
<keyword evidence="3" id="KW-0560">Oxidoreductase</keyword>
<dbReference type="AlphaFoldDB" id="A0A7W2EBN9"/>
<name>A0A7W2EBN9_9CORY</name>
<dbReference type="FunFam" id="3.40.605.10:FF:000012">
    <property type="entry name" value="NAD-dependent succinate-semialdehyde dehydrogenase"/>
    <property type="match status" value="1"/>
</dbReference>
<evidence type="ECO:0000259" key="4">
    <source>
        <dbReference type="Pfam" id="PF00171"/>
    </source>
</evidence>
<dbReference type="PANTHER" id="PTHR43217:SF2">
    <property type="entry name" value="SUCCINATE-SEMIALDEHYDE DEHYDROGENASE [NADP(+)]"/>
    <property type="match status" value="1"/>
</dbReference>
<sequence length="456" mass="48960">MSQYAVTNPATGEVVETFTGATDQQVQDAIAASAAAFAGWSAQPYSYRAERLKTLAELLRGNSRELAEVSCTEMGKPLQEMVAEIEFSADIIDYYADNGEKFAAEQQLPTEGGTAVMRRLPLGPLLGIMPWNFPYYQVARFVGPNLMLGNTIVLKHAEICPRSALRFEELTREAGIPDGVYVNVFASHEQVSDIIADRRIQGISLTGSGRAGAAVAAQAGEKLKKVVLELGGTDPYILLDTDDVAAAAKLAFTTRMINTGQACNSNKRMIVMEHIYDEFVAELVELAKAMRPTTWDKVEEGTYCPLSSRGAAEGLRQQLDEAVAAGANLRVGGELSESGAYVSPAVITDIPRGSEPFYAEFFGPVAEVYKVSSDEEAVALANDSLYGLGGAVFSTDEDRAKAVADRLEVGMANVNTPAGEGVELPFGGVKQSGYGRELGPVGMDEFVNKQLYYVAE</sequence>
<organism evidence="5 6">
    <name type="scientific">Corynebacterium haemomassiliense</name>
    <dbReference type="NCBI Taxonomy" id="2754726"/>
    <lineage>
        <taxon>Bacteria</taxon>
        <taxon>Bacillati</taxon>
        <taxon>Actinomycetota</taxon>
        <taxon>Actinomycetes</taxon>
        <taxon>Mycobacteriales</taxon>
        <taxon>Corynebacteriaceae</taxon>
        <taxon>Corynebacterium</taxon>
    </lineage>
</organism>
<dbReference type="SUPFAM" id="SSF53720">
    <property type="entry name" value="ALDH-like"/>
    <property type="match status" value="1"/>
</dbReference>
<evidence type="ECO:0000313" key="6">
    <source>
        <dbReference type="Proteomes" id="UP000523682"/>
    </source>
</evidence>
<evidence type="ECO:0000313" key="5">
    <source>
        <dbReference type="EMBL" id="MBA5244783.1"/>
    </source>
</evidence>
<comment type="similarity">
    <text evidence="1">Belongs to the aldehyde dehydrogenase family.</text>
</comment>
<keyword evidence="6" id="KW-1185">Reference proteome</keyword>
<gene>
    <name evidence="5" type="ORF">H0193_08180</name>
</gene>
<dbReference type="EMBL" id="JACDTZ010000001">
    <property type="protein sequence ID" value="MBA5244783.1"/>
    <property type="molecule type" value="Genomic_DNA"/>
</dbReference>
<accession>A0A7W2EBN9</accession>
<dbReference type="PANTHER" id="PTHR43217">
    <property type="entry name" value="SUCCINATE SEMIALDEHYDE DEHYDROGENASE [NAD(P)+] SAD"/>
    <property type="match status" value="1"/>
</dbReference>
<keyword evidence="2" id="KW-0521">NADP</keyword>
<dbReference type="InterPro" id="IPR015590">
    <property type="entry name" value="Aldehyde_DH_dom"/>
</dbReference>
<proteinExistence type="inferred from homology"/>
<dbReference type="Gene3D" id="3.40.605.10">
    <property type="entry name" value="Aldehyde Dehydrogenase, Chain A, domain 1"/>
    <property type="match status" value="1"/>
</dbReference>
<protein>
    <submittedName>
        <fullName evidence="5">Aldehyde dehydrogenase family protein</fullName>
    </submittedName>
</protein>
<dbReference type="GO" id="GO:0004777">
    <property type="term" value="F:succinate-semialdehyde dehydrogenase (NAD+) activity"/>
    <property type="evidence" value="ECO:0007669"/>
    <property type="project" value="TreeGrafter"/>
</dbReference>
<evidence type="ECO:0000256" key="2">
    <source>
        <dbReference type="ARBA" id="ARBA00022857"/>
    </source>
</evidence>